<protein>
    <submittedName>
        <fullName evidence="3">Helix-turn-helix transcriptional regulator</fullName>
    </submittedName>
</protein>
<name>A0AA43XNC6_9CLOT</name>
<dbReference type="InterPro" id="IPR039420">
    <property type="entry name" value="WalR-like"/>
</dbReference>
<comment type="caution">
    <text evidence="3">The sequence shown here is derived from an EMBL/GenBank/DDBJ whole genome shotgun (WGS) entry which is preliminary data.</text>
</comment>
<keyword evidence="1" id="KW-0238">DNA-binding</keyword>
<dbReference type="InterPro" id="IPR019734">
    <property type="entry name" value="TPR_rpt"/>
</dbReference>
<dbReference type="SMART" id="SM00421">
    <property type="entry name" value="HTH_LUXR"/>
    <property type="match status" value="1"/>
</dbReference>
<feature type="domain" description="HTH luxR-type" evidence="2">
    <location>
        <begin position="517"/>
        <end position="582"/>
    </location>
</feature>
<evidence type="ECO:0000256" key="1">
    <source>
        <dbReference type="ARBA" id="ARBA00023125"/>
    </source>
</evidence>
<dbReference type="Gene3D" id="1.10.10.10">
    <property type="entry name" value="Winged helix-like DNA-binding domain superfamily/Winged helix DNA-binding domain"/>
    <property type="match status" value="1"/>
</dbReference>
<dbReference type="InterPro" id="IPR000792">
    <property type="entry name" value="Tscrpt_reg_LuxR_C"/>
</dbReference>
<proteinExistence type="predicted"/>
<reference evidence="3 4" key="1">
    <citation type="submission" date="2019-04" db="EMBL/GenBank/DDBJ databases">
        <title>Isachenkonia alkalipeptolytica gen. nov. sp. nov. a new anaerobic, alkiliphilic organothrophic bacterium capable to reduce synthesized ferrihydrite isolated from a soda lake.</title>
        <authorList>
            <person name="Toshchakov S.V."/>
            <person name="Zavarzina D.G."/>
            <person name="Zhilina T.N."/>
            <person name="Kostrikina N.A."/>
            <person name="Kublanov I.V."/>
        </authorList>
    </citation>
    <scope>NUCLEOTIDE SEQUENCE [LARGE SCALE GENOMIC DNA]</scope>
    <source>
        <strain evidence="3 4">Z-1701</strain>
    </source>
</reference>
<keyword evidence="4" id="KW-1185">Reference proteome</keyword>
<evidence type="ECO:0000259" key="2">
    <source>
        <dbReference type="PROSITE" id="PS50043"/>
    </source>
</evidence>
<evidence type="ECO:0000313" key="4">
    <source>
        <dbReference type="Proteomes" id="UP000449710"/>
    </source>
</evidence>
<accession>A0AA43XNC6</accession>
<sequence>MSDLAVLNKLDTIAKNLQYAPEESIEKIDTILNDEGALSRKVHMKGLYYKGCALMFSENTPEMKAIANKLKNVAERLQDRENMMRSYNLLGIAHCNLNDHYQAITFYKKGYSLAQSLKDCRMVAVQALNISDVLFAMEKYKNAKDFAQISIIHSTKIHYHRLTATAHCRLANIHLLEKDCPSALLALQDAKKHIASDFQPLDFFYYDLTQAKISLYKGNLDQGKHLLDQAKAHLQIKKTQRTEILLAIAHSDHEGARGNLQEAEKLLLRALGLCRALNKIKLEIEICSKLSSLYAKMNQPNLENRFLKRWIRLKSERFHAFCDYDIMKDFMENDFNRNTCITLQKENAKLKEERVQCEQGFHNQRRFNEKFDQIMMKPNLSSTLLNFKDALKELHPTNSFSFYYYNHAESHWLDLYQNLRFDAAQKPELNEVLYKSGKLTEKDSGSAFYQYAHTEFTHCVALFCVNKEGDVLTVILQNFHLLNLPEAMETFIKRVMLYLFCLIEINRCNDHSPQYLKTLQSFNLTKTEKEIVQYVCQGLSNKEIASKCNVSVYTVRNQLSFVFTKMGVSNRYEVISKLLNISQDSFS</sequence>
<dbReference type="InterPro" id="IPR016032">
    <property type="entry name" value="Sig_transdc_resp-reg_C-effctor"/>
</dbReference>
<dbReference type="AlphaFoldDB" id="A0AA43XNC6"/>
<dbReference type="GO" id="GO:0003677">
    <property type="term" value="F:DNA binding"/>
    <property type="evidence" value="ECO:0007669"/>
    <property type="project" value="UniProtKB-KW"/>
</dbReference>
<dbReference type="RefSeq" id="WP_160723364.1">
    <property type="nucleotide sequence ID" value="NZ_SUMG01000031.1"/>
</dbReference>
<dbReference type="Gene3D" id="1.25.40.10">
    <property type="entry name" value="Tetratricopeptide repeat domain"/>
    <property type="match status" value="1"/>
</dbReference>
<dbReference type="SUPFAM" id="SSF48452">
    <property type="entry name" value="TPR-like"/>
    <property type="match status" value="1"/>
</dbReference>
<dbReference type="Pfam" id="PF00196">
    <property type="entry name" value="GerE"/>
    <property type="match status" value="1"/>
</dbReference>
<dbReference type="PANTHER" id="PTHR43214">
    <property type="entry name" value="TWO-COMPONENT RESPONSE REGULATOR"/>
    <property type="match status" value="1"/>
</dbReference>
<dbReference type="EMBL" id="SUMG01000031">
    <property type="protein sequence ID" value="NBG89571.1"/>
    <property type="molecule type" value="Genomic_DNA"/>
</dbReference>
<dbReference type="SMART" id="SM00028">
    <property type="entry name" value="TPR"/>
    <property type="match status" value="2"/>
</dbReference>
<dbReference type="SUPFAM" id="SSF46894">
    <property type="entry name" value="C-terminal effector domain of the bipartite response regulators"/>
    <property type="match status" value="1"/>
</dbReference>
<dbReference type="Proteomes" id="UP000449710">
    <property type="component" value="Unassembled WGS sequence"/>
</dbReference>
<evidence type="ECO:0000313" key="3">
    <source>
        <dbReference type="EMBL" id="NBG89571.1"/>
    </source>
</evidence>
<dbReference type="InterPro" id="IPR036388">
    <property type="entry name" value="WH-like_DNA-bd_sf"/>
</dbReference>
<dbReference type="PRINTS" id="PR00038">
    <property type="entry name" value="HTHLUXR"/>
</dbReference>
<dbReference type="CDD" id="cd06170">
    <property type="entry name" value="LuxR_C_like"/>
    <property type="match status" value="1"/>
</dbReference>
<dbReference type="GO" id="GO:0006355">
    <property type="term" value="P:regulation of DNA-templated transcription"/>
    <property type="evidence" value="ECO:0007669"/>
    <property type="project" value="InterPro"/>
</dbReference>
<dbReference type="PROSITE" id="PS50043">
    <property type="entry name" value="HTH_LUXR_2"/>
    <property type="match status" value="1"/>
</dbReference>
<gene>
    <name evidence="3" type="ORF">ISALK_13875</name>
</gene>
<dbReference type="InterPro" id="IPR011990">
    <property type="entry name" value="TPR-like_helical_dom_sf"/>
</dbReference>
<organism evidence="3 4">
    <name type="scientific">Isachenkonia alkalipeptolytica</name>
    <dbReference type="NCBI Taxonomy" id="2565777"/>
    <lineage>
        <taxon>Bacteria</taxon>
        <taxon>Bacillati</taxon>
        <taxon>Bacillota</taxon>
        <taxon>Clostridia</taxon>
        <taxon>Eubacteriales</taxon>
        <taxon>Clostridiaceae</taxon>
        <taxon>Isachenkonia</taxon>
    </lineage>
</organism>